<evidence type="ECO:0000256" key="9">
    <source>
        <dbReference type="ARBA" id="ARBA00022847"/>
    </source>
</evidence>
<feature type="transmembrane region" description="Helical" evidence="15">
    <location>
        <begin position="391"/>
        <end position="408"/>
    </location>
</feature>
<comment type="catalytic activity">
    <reaction evidence="1">
        <text>ATP + protein L-histidine = ADP + protein N-phospho-L-histidine.</text>
        <dbReference type="EC" id="2.7.13.3"/>
    </reaction>
</comment>
<dbReference type="SUPFAM" id="SSF55874">
    <property type="entry name" value="ATPase domain of HSP90 chaperone/DNA topoisomerase II/histidine kinase"/>
    <property type="match status" value="1"/>
</dbReference>
<evidence type="ECO:0000313" key="19">
    <source>
        <dbReference type="Proteomes" id="UP000295554"/>
    </source>
</evidence>
<dbReference type="PROSITE" id="PS50110">
    <property type="entry name" value="RESPONSE_REGULATORY"/>
    <property type="match status" value="1"/>
</dbReference>
<dbReference type="GO" id="GO:0000155">
    <property type="term" value="F:phosphorelay sensor kinase activity"/>
    <property type="evidence" value="ECO:0007669"/>
    <property type="project" value="InterPro"/>
</dbReference>
<dbReference type="PROSITE" id="PS50109">
    <property type="entry name" value="HIS_KIN"/>
    <property type="match status" value="1"/>
</dbReference>
<dbReference type="EC" id="2.7.13.3" evidence="4"/>
<feature type="coiled-coil region" evidence="14">
    <location>
        <begin position="760"/>
        <end position="808"/>
    </location>
</feature>
<feature type="transmembrane region" description="Helical" evidence="15">
    <location>
        <begin position="414"/>
        <end position="436"/>
    </location>
</feature>
<evidence type="ECO:0000256" key="7">
    <source>
        <dbReference type="ARBA" id="ARBA00022692"/>
    </source>
</evidence>
<comment type="caution">
    <text evidence="18">The sequence shown here is derived from an EMBL/GenBank/DDBJ whole genome shotgun (WGS) entry which is preliminary data.</text>
</comment>
<keyword evidence="12" id="KW-0915">Sodium</keyword>
<dbReference type="Proteomes" id="UP000295554">
    <property type="component" value="Unassembled WGS sequence"/>
</dbReference>
<keyword evidence="10 15" id="KW-1133">Transmembrane helix</keyword>
<evidence type="ECO:0000259" key="16">
    <source>
        <dbReference type="PROSITE" id="PS50109"/>
    </source>
</evidence>
<dbReference type="PROSITE" id="PS00457">
    <property type="entry name" value="NA_SOLUT_SYMP_2"/>
    <property type="match status" value="1"/>
</dbReference>
<name>A0A4R5LRX5_9GAMM</name>
<evidence type="ECO:0000256" key="13">
    <source>
        <dbReference type="PROSITE-ProRule" id="PRU00169"/>
    </source>
</evidence>
<feature type="transmembrane region" description="Helical" evidence="15">
    <location>
        <begin position="163"/>
        <end position="184"/>
    </location>
</feature>
<feature type="transmembrane region" description="Helical" evidence="15">
    <location>
        <begin position="241"/>
        <end position="262"/>
    </location>
</feature>
<evidence type="ECO:0000256" key="2">
    <source>
        <dbReference type="ARBA" id="ARBA00004141"/>
    </source>
</evidence>
<feature type="transmembrane region" description="Helical" evidence="15">
    <location>
        <begin position="443"/>
        <end position="466"/>
    </location>
</feature>
<keyword evidence="9" id="KW-0769">Symport</keyword>
<dbReference type="InterPro" id="IPR011006">
    <property type="entry name" value="CheY-like_superfamily"/>
</dbReference>
<keyword evidence="14" id="KW-0175">Coiled coil</keyword>
<evidence type="ECO:0000256" key="1">
    <source>
        <dbReference type="ARBA" id="ARBA00000085"/>
    </source>
</evidence>
<accession>A0A4R5LRX5</accession>
<feature type="transmembrane region" description="Helical" evidence="15">
    <location>
        <begin position="123"/>
        <end position="143"/>
    </location>
</feature>
<dbReference type="EMBL" id="SMSE01000002">
    <property type="protein sequence ID" value="TDG13639.1"/>
    <property type="molecule type" value="Genomic_DNA"/>
</dbReference>
<feature type="transmembrane region" description="Helical" evidence="15">
    <location>
        <begin position="328"/>
        <end position="359"/>
    </location>
</feature>
<dbReference type="CDD" id="cd00082">
    <property type="entry name" value="HisKA"/>
    <property type="match status" value="1"/>
</dbReference>
<feature type="transmembrane region" description="Helical" evidence="15">
    <location>
        <begin position="6"/>
        <end position="25"/>
    </location>
</feature>
<evidence type="ECO:0000256" key="4">
    <source>
        <dbReference type="ARBA" id="ARBA00012438"/>
    </source>
</evidence>
<evidence type="ECO:0000256" key="14">
    <source>
        <dbReference type="SAM" id="Coils"/>
    </source>
</evidence>
<dbReference type="InterPro" id="IPR036097">
    <property type="entry name" value="HisK_dim/P_sf"/>
</dbReference>
<dbReference type="SMART" id="SM00448">
    <property type="entry name" value="REC"/>
    <property type="match status" value="1"/>
</dbReference>
<sequence>MLTSSNLLSLALLYICILFAVAWYADRHASARDGSVHWLASSRWRGVVYALSLAVYCSSWTFYGAVGSATESAWSHTPIYLGPILMFVFGWPIIRRMLAVGARHRVTSVADYIGARYGKRQSLAILVTLVATAAVLPYIALQFKALSQAWAIVGGGSPEVEAIGGDTSLLVAIILAVFTILFGTRRLDGRERHRGMMAAVAVESVVKLAAFVAVAVLAMVYLNGLPEQAQAQHGSQALGEVSISSDFIARTLISALAILCLPRQFHVMVVEAQGTTDTRIARWLFPCYLALFMLLVVPISLAGANVFSVSESISPDVYVQLLPISLDAQWVTVAAFIGGISAATGMVIVATVSLAIMITNEVVAPIVMRINARSPAAVLKLGDSLRRIRQYAIVGILFSAWLVTQQIMEIPWLAQIGFISFLAAAQLAPAMLAGLYWRRAHGVGAIAGLLLGLLLWFYCGVLTAVLPADAGLLVSGPLGIDWLRPLNLFGLEAENRLAYATGWSLCANSLALVGLSLLLRPSRADVRQARLFTEDHTESSWDADKDYELSLIRVSQLQALLPPFMERDELVAMWQRFEDSYQQRLLPGDRAPVFVVNQVESVLARIIGATSAHQAMEQLERSQQLEYSDLASMVTDASRLHTFNRELLQTTVESLLQGVAVVDKELRLVAWNKRYEEMFDYPERFLYVGCPIERVYRFNAARGILGSGDRSQEEEVQRRLKWLREGNSHRLERVMPNGMVIDIHGNPLSQGGFVTTYIDITDYRHMVTQLEETKLELEQKVASGSQTLSDINARLREENRARARIEASLREAHQSKTRFMSATSHDLLQPINAARLFTAALKPQLANQVDDSTRHIVEQIDSSLLRAEQLIAELREISRLDSGKQLPRRSHFPVAEVLDAMEREFASMASMRGLQLDIQPSSLWLYSDQSLVTRMLQNLLSNAIKYTSSGRIVLGVRRRADGAELQVFDTGPGIAEEDQVRVFQEFERLQRASQAGEEGLGLGLAIVSRYAKLLGHRLQLRSCQGRGTMFSVNVTYGRAGRQTATLPDAPGSHDLEGVHVLCLDNDQRVREGMQQLLLTMGARVRVASDREQLMAAYDDAPAPDIVLADYHLDGDDTGIAAMQAAVVSTGRSVPCVIISADDSDVIRDRAKAAGFRFLSKPVNAARLRALILALVEAEQNRGAAGQAGV</sequence>
<keyword evidence="9" id="KW-0813">Transport</keyword>
<evidence type="ECO:0000256" key="8">
    <source>
        <dbReference type="ARBA" id="ARBA00022777"/>
    </source>
</evidence>
<keyword evidence="12" id="KW-0406">Ion transport</keyword>
<comment type="similarity">
    <text evidence="3">Belongs to the sodium:solute symporter (SSF) (TC 2.A.21) family.</text>
</comment>
<dbReference type="Gene3D" id="3.30.450.20">
    <property type="entry name" value="PAS domain"/>
    <property type="match status" value="1"/>
</dbReference>
<dbReference type="PANTHER" id="PTHR43047:SF9">
    <property type="entry name" value="HISTIDINE KINASE"/>
    <property type="match status" value="1"/>
</dbReference>
<comment type="subcellular location">
    <subcellularLocation>
        <location evidence="2">Membrane</location>
        <topology evidence="2">Multi-pass membrane protein</topology>
    </subcellularLocation>
</comment>
<proteinExistence type="inferred from homology"/>
<dbReference type="PANTHER" id="PTHR43047">
    <property type="entry name" value="TWO-COMPONENT HISTIDINE PROTEIN KINASE"/>
    <property type="match status" value="1"/>
</dbReference>
<feature type="domain" description="Histidine kinase" evidence="16">
    <location>
        <begin position="822"/>
        <end position="1038"/>
    </location>
</feature>
<dbReference type="GO" id="GO:0015293">
    <property type="term" value="F:symporter activity"/>
    <property type="evidence" value="ECO:0007669"/>
    <property type="project" value="UniProtKB-KW"/>
</dbReference>
<dbReference type="InterPro" id="IPR005467">
    <property type="entry name" value="His_kinase_dom"/>
</dbReference>
<dbReference type="PRINTS" id="PR00344">
    <property type="entry name" value="BCTRLSENSOR"/>
</dbReference>
<evidence type="ECO:0000256" key="5">
    <source>
        <dbReference type="ARBA" id="ARBA00022553"/>
    </source>
</evidence>
<keyword evidence="12" id="KW-0739">Sodium transport</keyword>
<dbReference type="RefSeq" id="WP_133211805.1">
    <property type="nucleotide sequence ID" value="NZ_SMSE01000002.1"/>
</dbReference>
<dbReference type="GO" id="GO:0009927">
    <property type="term" value="F:histidine phosphotransfer kinase activity"/>
    <property type="evidence" value="ECO:0007669"/>
    <property type="project" value="TreeGrafter"/>
</dbReference>
<evidence type="ECO:0000256" key="10">
    <source>
        <dbReference type="ARBA" id="ARBA00022989"/>
    </source>
</evidence>
<dbReference type="InterPro" id="IPR035965">
    <property type="entry name" value="PAS-like_dom_sf"/>
</dbReference>
<keyword evidence="5 13" id="KW-0597">Phosphoprotein</keyword>
<dbReference type="SMART" id="SM00388">
    <property type="entry name" value="HisKA"/>
    <property type="match status" value="1"/>
</dbReference>
<dbReference type="InterPro" id="IPR038377">
    <property type="entry name" value="Na/Glc_symporter_sf"/>
</dbReference>
<feature type="domain" description="Response regulatory" evidence="17">
    <location>
        <begin position="1059"/>
        <end position="1175"/>
    </location>
</feature>
<dbReference type="Pfam" id="PF12860">
    <property type="entry name" value="PAS_7"/>
    <property type="match status" value="1"/>
</dbReference>
<keyword evidence="11 15" id="KW-0472">Membrane</keyword>
<dbReference type="InterPro" id="IPR001789">
    <property type="entry name" value="Sig_transdc_resp-reg_receiver"/>
</dbReference>
<dbReference type="FunFam" id="3.30.565.10:FF:000049">
    <property type="entry name" value="Two-component sensor histidine kinase"/>
    <property type="match status" value="1"/>
</dbReference>
<feature type="transmembrane region" description="Helical" evidence="15">
    <location>
        <begin position="78"/>
        <end position="94"/>
    </location>
</feature>
<dbReference type="Gene3D" id="3.40.50.2300">
    <property type="match status" value="1"/>
</dbReference>
<keyword evidence="19" id="KW-1185">Reference proteome</keyword>
<protein>
    <recommendedName>
        <fullName evidence="4">histidine kinase</fullName>
        <ecNumber evidence="4">2.7.13.3</ecNumber>
    </recommendedName>
</protein>
<dbReference type="CDD" id="cd00075">
    <property type="entry name" value="HATPase"/>
    <property type="match status" value="1"/>
</dbReference>
<feature type="modified residue" description="4-aspartylphosphate" evidence="13">
    <location>
        <position position="1109"/>
    </location>
</feature>
<dbReference type="InterPro" id="IPR036890">
    <property type="entry name" value="HATPase_C_sf"/>
</dbReference>
<dbReference type="SUPFAM" id="SSF52172">
    <property type="entry name" value="CheY-like"/>
    <property type="match status" value="1"/>
</dbReference>
<evidence type="ECO:0000256" key="12">
    <source>
        <dbReference type="ARBA" id="ARBA00023201"/>
    </source>
</evidence>
<dbReference type="Gene3D" id="1.20.1730.10">
    <property type="entry name" value="Sodium/glucose cotransporter"/>
    <property type="match status" value="1"/>
</dbReference>
<dbReference type="OrthoDB" id="9764438at2"/>
<dbReference type="InterPro" id="IPR004358">
    <property type="entry name" value="Sig_transdc_His_kin-like_C"/>
</dbReference>
<dbReference type="Pfam" id="PF02518">
    <property type="entry name" value="HATPase_c"/>
    <property type="match status" value="1"/>
</dbReference>
<evidence type="ECO:0000256" key="3">
    <source>
        <dbReference type="ARBA" id="ARBA00006434"/>
    </source>
</evidence>
<dbReference type="PROSITE" id="PS50283">
    <property type="entry name" value="NA_SOLUT_SYMP_3"/>
    <property type="match status" value="1"/>
</dbReference>
<dbReference type="InterPro" id="IPR003594">
    <property type="entry name" value="HATPase_dom"/>
</dbReference>
<dbReference type="Pfam" id="PF00072">
    <property type="entry name" value="Response_reg"/>
    <property type="match status" value="1"/>
</dbReference>
<evidence type="ECO:0000259" key="17">
    <source>
        <dbReference type="PROSITE" id="PS50110"/>
    </source>
</evidence>
<gene>
    <name evidence="18" type="ORF">E2F43_08945</name>
</gene>
<evidence type="ECO:0000256" key="11">
    <source>
        <dbReference type="ARBA" id="ARBA00023136"/>
    </source>
</evidence>
<dbReference type="InterPro" id="IPR003661">
    <property type="entry name" value="HisK_dim/P_dom"/>
</dbReference>
<dbReference type="Gene3D" id="3.30.565.10">
    <property type="entry name" value="Histidine kinase-like ATPase, C-terminal domain"/>
    <property type="match status" value="1"/>
</dbReference>
<dbReference type="GO" id="GO:0006814">
    <property type="term" value="P:sodium ion transport"/>
    <property type="evidence" value="ECO:0007669"/>
    <property type="project" value="UniProtKB-KW"/>
</dbReference>
<keyword evidence="8 18" id="KW-0418">Kinase</keyword>
<feature type="transmembrane region" description="Helical" evidence="15">
    <location>
        <begin position="283"/>
        <end position="308"/>
    </location>
</feature>
<reference evidence="18 19" key="1">
    <citation type="submission" date="2019-03" db="EMBL/GenBank/DDBJ databases">
        <title>Seongchinamella monodicae gen. nov., sp. nov., a novel member of the Gammaproteobacteria isolated from a tidal mudflat of beach.</title>
        <authorList>
            <person name="Yang H.G."/>
            <person name="Kang J.W."/>
            <person name="Lee S.D."/>
        </authorList>
    </citation>
    <scope>NUCLEOTIDE SEQUENCE [LARGE SCALE GENOMIC DNA]</scope>
    <source>
        <strain evidence="18 19">GH4-78</strain>
    </source>
</reference>
<evidence type="ECO:0000256" key="6">
    <source>
        <dbReference type="ARBA" id="ARBA00022679"/>
    </source>
</evidence>
<dbReference type="GO" id="GO:0005886">
    <property type="term" value="C:plasma membrane"/>
    <property type="evidence" value="ECO:0007669"/>
    <property type="project" value="TreeGrafter"/>
</dbReference>
<dbReference type="Gene3D" id="1.10.287.130">
    <property type="match status" value="1"/>
</dbReference>
<evidence type="ECO:0000313" key="18">
    <source>
        <dbReference type="EMBL" id="TDG13639.1"/>
    </source>
</evidence>
<feature type="transmembrane region" description="Helical" evidence="15">
    <location>
        <begin position="196"/>
        <end position="221"/>
    </location>
</feature>
<dbReference type="InterPro" id="IPR018212">
    <property type="entry name" value="Na/solute_symporter_CS"/>
</dbReference>
<evidence type="ECO:0000256" key="15">
    <source>
        <dbReference type="SAM" id="Phobius"/>
    </source>
</evidence>
<dbReference type="SMART" id="SM00387">
    <property type="entry name" value="HATPase_c"/>
    <property type="match status" value="1"/>
</dbReference>
<keyword evidence="6" id="KW-0808">Transferase</keyword>
<dbReference type="InterPro" id="IPR001734">
    <property type="entry name" value="Na/solute_symporter"/>
</dbReference>
<keyword evidence="7 15" id="KW-0812">Transmembrane</keyword>
<organism evidence="18 19">
    <name type="scientific">Seongchinamella unica</name>
    <dbReference type="NCBI Taxonomy" id="2547392"/>
    <lineage>
        <taxon>Bacteria</taxon>
        <taxon>Pseudomonadati</taxon>
        <taxon>Pseudomonadota</taxon>
        <taxon>Gammaproteobacteria</taxon>
        <taxon>Cellvibrionales</taxon>
        <taxon>Halieaceae</taxon>
        <taxon>Seongchinamella</taxon>
    </lineage>
</organism>
<dbReference type="AlphaFoldDB" id="A0A4R5LRX5"/>
<dbReference type="SUPFAM" id="SSF47384">
    <property type="entry name" value="Homodimeric domain of signal transducing histidine kinase"/>
    <property type="match status" value="1"/>
</dbReference>
<dbReference type="Pfam" id="PF00512">
    <property type="entry name" value="HisKA"/>
    <property type="match status" value="1"/>
</dbReference>
<dbReference type="SUPFAM" id="SSF55785">
    <property type="entry name" value="PYP-like sensor domain (PAS domain)"/>
    <property type="match status" value="1"/>
</dbReference>
<feature type="transmembrane region" description="Helical" evidence="15">
    <location>
        <begin position="46"/>
        <end position="66"/>
    </location>
</feature>